<accession>W0PER5</accession>
<dbReference type="GO" id="GO:0000287">
    <property type="term" value="F:magnesium ion binding"/>
    <property type="evidence" value="ECO:0007669"/>
    <property type="project" value="UniProtKB-UniRule"/>
</dbReference>
<keyword evidence="6 8" id="KW-0067">ATP-binding</keyword>
<keyword evidence="10" id="KW-1185">Reference proteome</keyword>
<dbReference type="HOGENOM" id="CLU_010245_4_1_4"/>
<evidence type="ECO:0000256" key="3">
    <source>
        <dbReference type="ARBA" id="ARBA00022695"/>
    </source>
</evidence>
<evidence type="ECO:0000313" key="10">
    <source>
        <dbReference type="Proteomes" id="UP000019095"/>
    </source>
</evidence>
<evidence type="ECO:0000313" key="9">
    <source>
        <dbReference type="EMBL" id="AHG63750.1"/>
    </source>
</evidence>
<dbReference type="Proteomes" id="UP000019095">
    <property type="component" value="Chromosome"/>
</dbReference>
<comment type="function">
    <text evidence="8">Nucleotidyltransferase involved in the post-translational modification of proteins. It can catalyze the addition of adenosine monophosphate (AMP) or uridine monophosphate (UMP) to a protein, resulting in modifications known as AMPylation and UMPylation.</text>
</comment>
<keyword evidence="8" id="KW-0464">Manganese</keyword>
<keyword evidence="3 8" id="KW-0548">Nucleotidyltransferase</keyword>
<reference evidence="9 10" key="1">
    <citation type="journal article" date="2014" name="Microbiology">
        <title>Unravelling the complete genome sequence of Advenella mimigardefordensis strain DPN7T and novel insights in the catabolism of the xenobiotic polythioester precursor 3,3'-dithiodipropionate.</title>
        <authorList>
            <person name="Wubbeler J.H."/>
            <person name="Hiessl S."/>
            <person name="Schuldes J."/>
            <person name="Thurmer A."/>
            <person name="Daniel R."/>
            <person name="Steinbuchel A."/>
        </authorList>
    </citation>
    <scope>NUCLEOTIDE SEQUENCE [LARGE SCALE GENOMIC DNA]</scope>
    <source>
        <strain evidence="10">DSM 17166 / LMG 22922 / DPN7</strain>
    </source>
</reference>
<comment type="catalytic activity">
    <reaction evidence="8">
        <text>L-histidyl-[protein] + UTP = N(tele)-(5'-uridylyl)-L-histidyl-[protein] + diphosphate</text>
        <dbReference type="Rhea" id="RHEA:83891"/>
        <dbReference type="Rhea" id="RHEA-COMP:9745"/>
        <dbReference type="Rhea" id="RHEA-COMP:20239"/>
        <dbReference type="ChEBI" id="CHEBI:29979"/>
        <dbReference type="ChEBI" id="CHEBI:33019"/>
        <dbReference type="ChEBI" id="CHEBI:46398"/>
        <dbReference type="ChEBI" id="CHEBI:233474"/>
    </reaction>
</comment>
<dbReference type="PANTHER" id="PTHR32057:SF14">
    <property type="entry name" value="PROTEIN ADENYLYLTRANSFERASE SELO, MITOCHONDRIAL"/>
    <property type="match status" value="1"/>
</dbReference>
<protein>
    <recommendedName>
        <fullName evidence="8">Protein nucleotidyltransferase YdiU</fullName>
        <ecNumber evidence="8">2.7.7.-</ecNumber>
    </recommendedName>
    <alternativeName>
        <fullName evidence="8">Protein adenylyltransferase YdiU</fullName>
        <ecNumber evidence="8">2.7.7.108</ecNumber>
    </alternativeName>
    <alternativeName>
        <fullName evidence="8">Protein uridylyltransferase YdiU</fullName>
        <ecNumber evidence="8">2.7.7.-</ecNumber>
    </alternativeName>
</protein>
<dbReference type="EC" id="2.7.7.108" evidence="8"/>
<feature type="active site" description="Proton acceptor" evidence="8">
    <location>
        <position position="263"/>
    </location>
</feature>
<feature type="binding site" evidence="8">
    <location>
        <position position="117"/>
    </location>
    <ligand>
        <name>ATP</name>
        <dbReference type="ChEBI" id="CHEBI:30616"/>
    </ligand>
</feature>
<dbReference type="EMBL" id="CP003915">
    <property type="protein sequence ID" value="AHG63750.1"/>
    <property type="molecule type" value="Genomic_DNA"/>
</dbReference>
<evidence type="ECO:0000256" key="8">
    <source>
        <dbReference type="HAMAP-Rule" id="MF_00692"/>
    </source>
</evidence>
<dbReference type="Pfam" id="PF02696">
    <property type="entry name" value="SelO"/>
    <property type="match status" value="1"/>
</dbReference>
<dbReference type="KEGG" id="amim:MIM_c16670"/>
<dbReference type="GO" id="GO:0005524">
    <property type="term" value="F:ATP binding"/>
    <property type="evidence" value="ECO:0007669"/>
    <property type="project" value="UniProtKB-UniRule"/>
</dbReference>
<dbReference type="eggNOG" id="COG0397">
    <property type="taxonomic scope" value="Bacteria"/>
</dbReference>
<feature type="binding site" evidence="8">
    <location>
        <position position="93"/>
    </location>
    <ligand>
        <name>ATP</name>
        <dbReference type="ChEBI" id="CHEBI:30616"/>
    </ligand>
</feature>
<keyword evidence="4 8" id="KW-0479">Metal-binding</keyword>
<comment type="catalytic activity">
    <reaction evidence="8">
        <text>L-seryl-[protein] + ATP = 3-O-(5'-adenylyl)-L-seryl-[protein] + diphosphate</text>
        <dbReference type="Rhea" id="RHEA:58120"/>
        <dbReference type="Rhea" id="RHEA-COMP:9863"/>
        <dbReference type="Rhea" id="RHEA-COMP:15073"/>
        <dbReference type="ChEBI" id="CHEBI:29999"/>
        <dbReference type="ChEBI" id="CHEBI:30616"/>
        <dbReference type="ChEBI" id="CHEBI:33019"/>
        <dbReference type="ChEBI" id="CHEBI:142516"/>
        <dbReference type="EC" id="2.7.7.108"/>
    </reaction>
</comment>
<feature type="binding site" evidence="8">
    <location>
        <position position="273"/>
    </location>
    <ligand>
        <name>ATP</name>
        <dbReference type="ChEBI" id="CHEBI:30616"/>
    </ligand>
</feature>
<proteinExistence type="inferred from homology"/>
<feature type="binding site" evidence="8">
    <location>
        <position position="273"/>
    </location>
    <ligand>
        <name>Mg(2+)</name>
        <dbReference type="ChEBI" id="CHEBI:18420"/>
    </ligand>
</feature>
<evidence type="ECO:0000256" key="2">
    <source>
        <dbReference type="ARBA" id="ARBA00022679"/>
    </source>
</evidence>
<evidence type="ECO:0000256" key="7">
    <source>
        <dbReference type="ARBA" id="ARBA00022842"/>
    </source>
</evidence>
<comment type="catalytic activity">
    <reaction evidence="8">
        <text>L-seryl-[protein] + UTP = O-(5'-uridylyl)-L-seryl-[protein] + diphosphate</text>
        <dbReference type="Rhea" id="RHEA:64604"/>
        <dbReference type="Rhea" id="RHEA-COMP:9863"/>
        <dbReference type="Rhea" id="RHEA-COMP:16635"/>
        <dbReference type="ChEBI" id="CHEBI:29999"/>
        <dbReference type="ChEBI" id="CHEBI:33019"/>
        <dbReference type="ChEBI" id="CHEBI:46398"/>
        <dbReference type="ChEBI" id="CHEBI:156051"/>
    </reaction>
</comment>
<dbReference type="EC" id="2.7.7.-" evidence="8"/>
<comment type="catalytic activity">
    <reaction evidence="8">
        <text>L-threonyl-[protein] + ATP = 3-O-(5'-adenylyl)-L-threonyl-[protein] + diphosphate</text>
        <dbReference type="Rhea" id="RHEA:54292"/>
        <dbReference type="Rhea" id="RHEA-COMP:11060"/>
        <dbReference type="Rhea" id="RHEA-COMP:13847"/>
        <dbReference type="ChEBI" id="CHEBI:30013"/>
        <dbReference type="ChEBI" id="CHEBI:30616"/>
        <dbReference type="ChEBI" id="CHEBI:33019"/>
        <dbReference type="ChEBI" id="CHEBI:138113"/>
        <dbReference type="EC" id="2.7.7.108"/>
    </reaction>
</comment>
<comment type="cofactor">
    <cofactor evidence="8">
        <name>Mg(2+)</name>
        <dbReference type="ChEBI" id="CHEBI:18420"/>
    </cofactor>
    <cofactor evidence="8">
        <name>Mn(2+)</name>
        <dbReference type="ChEBI" id="CHEBI:29035"/>
    </cofactor>
</comment>
<dbReference type="PATRIC" id="fig|1247726.3.peg.1835"/>
<dbReference type="AlphaFoldDB" id="W0PER5"/>
<dbReference type="HAMAP" id="MF_00692">
    <property type="entry name" value="SelO"/>
    <property type="match status" value="1"/>
</dbReference>
<keyword evidence="2 8" id="KW-0808">Transferase</keyword>
<feature type="binding site" evidence="8">
    <location>
        <position position="90"/>
    </location>
    <ligand>
        <name>ATP</name>
        <dbReference type="ChEBI" id="CHEBI:30616"/>
    </ligand>
</feature>
<organism evidence="9 10">
    <name type="scientific">Advenella mimigardefordensis (strain DSM 17166 / LMG 22922 / DPN7)</name>
    <dbReference type="NCBI Taxonomy" id="1247726"/>
    <lineage>
        <taxon>Bacteria</taxon>
        <taxon>Pseudomonadati</taxon>
        <taxon>Pseudomonadota</taxon>
        <taxon>Betaproteobacteria</taxon>
        <taxon>Burkholderiales</taxon>
        <taxon>Alcaligenaceae</taxon>
    </lineage>
</organism>
<feature type="binding site" evidence="8">
    <location>
        <position position="180"/>
    </location>
    <ligand>
        <name>ATP</name>
        <dbReference type="ChEBI" id="CHEBI:30616"/>
    </ligand>
</feature>
<keyword evidence="5 8" id="KW-0547">Nucleotide-binding</keyword>
<name>W0PER5_ADVMD</name>
<evidence type="ECO:0000256" key="1">
    <source>
        <dbReference type="ARBA" id="ARBA00009747"/>
    </source>
</evidence>
<feature type="binding site" evidence="8">
    <location>
        <position position="264"/>
    </location>
    <ligand>
        <name>Mg(2+)</name>
        <dbReference type="ChEBI" id="CHEBI:18420"/>
    </ligand>
</feature>
<gene>
    <name evidence="8" type="primary">ydiU</name>
    <name evidence="8" type="synonym">selO</name>
    <name evidence="9" type="ORF">MIM_c16670</name>
</gene>
<feature type="binding site" evidence="8">
    <location>
        <position position="130"/>
    </location>
    <ligand>
        <name>ATP</name>
        <dbReference type="ChEBI" id="CHEBI:30616"/>
    </ligand>
</feature>
<evidence type="ECO:0000256" key="6">
    <source>
        <dbReference type="ARBA" id="ARBA00022840"/>
    </source>
</evidence>
<comment type="similarity">
    <text evidence="1 8">Belongs to the SELO family.</text>
</comment>
<evidence type="ECO:0000256" key="4">
    <source>
        <dbReference type="ARBA" id="ARBA00022723"/>
    </source>
</evidence>
<comment type="catalytic activity">
    <reaction evidence="8">
        <text>L-tyrosyl-[protein] + ATP = O-(5'-adenylyl)-L-tyrosyl-[protein] + diphosphate</text>
        <dbReference type="Rhea" id="RHEA:54288"/>
        <dbReference type="Rhea" id="RHEA-COMP:10136"/>
        <dbReference type="Rhea" id="RHEA-COMP:13846"/>
        <dbReference type="ChEBI" id="CHEBI:30616"/>
        <dbReference type="ChEBI" id="CHEBI:33019"/>
        <dbReference type="ChEBI" id="CHEBI:46858"/>
        <dbReference type="ChEBI" id="CHEBI:83624"/>
        <dbReference type="EC" id="2.7.7.108"/>
    </reaction>
</comment>
<feature type="binding site" evidence="8">
    <location>
        <position position="187"/>
    </location>
    <ligand>
        <name>ATP</name>
        <dbReference type="ChEBI" id="CHEBI:30616"/>
    </ligand>
</feature>
<sequence length="497" mass="55211">MIMLSNLQVSNRFASLSPAFYTRLRMQGLTDPTLLHVNPDVLASLGLTMEDARSPAFLSIMSGNADLPGGVTLSAVYSGHQFGVWAGQLGDGRAHLLGAISGTDDNGKPADWEIQLKGSGRTPYSRMGDGRAVLRSSVREYLASAAMTGLGIPTTQALCLVASDDPVYRETVETAAIVARVAPSFVRFGSFEHWYAAKDAARLRELLDYVISNFFADQVPAVDSEHTLNDVIERFVDIVIERTATLMAGWQSVGFNHGVMNTDNMSVLGLTLDYGPYGFMDAFRINHVCNHTDTQGRYAWNAQPSVGLWNLYRFANCFVALGAEPDRLKARLERYEGLFISAYRDRMIAKLGLQAWQEGDDDLIDGWWRVLHDQSADFTLSFRYLAQIDVDESPLRSLFTDTTRLEQWLASYRKRLQDNENDSAQARAGRMDQVNPLYVLRNYLAEEAIQAAAKGDMSVTDSLLQVLRDPYTAKAGMEHFAEPPPDWGRELEVSCSS</sequence>
<dbReference type="NCBIfam" id="NF000658">
    <property type="entry name" value="PRK00029.1"/>
    <property type="match status" value="1"/>
</dbReference>
<dbReference type="GO" id="GO:0030145">
    <property type="term" value="F:manganese ion binding"/>
    <property type="evidence" value="ECO:0007669"/>
    <property type="project" value="UniProtKB-UniRule"/>
</dbReference>
<evidence type="ECO:0000256" key="5">
    <source>
        <dbReference type="ARBA" id="ARBA00022741"/>
    </source>
</evidence>
<keyword evidence="7 8" id="KW-0460">Magnesium</keyword>
<feature type="binding site" evidence="8">
    <location>
        <position position="92"/>
    </location>
    <ligand>
        <name>ATP</name>
        <dbReference type="ChEBI" id="CHEBI:30616"/>
    </ligand>
</feature>
<feature type="binding site" evidence="8">
    <location>
        <position position="129"/>
    </location>
    <ligand>
        <name>ATP</name>
        <dbReference type="ChEBI" id="CHEBI:30616"/>
    </ligand>
</feature>
<dbReference type="STRING" id="1247726.MIM_c16670"/>
<dbReference type="PANTHER" id="PTHR32057">
    <property type="entry name" value="PROTEIN ADENYLYLTRANSFERASE SELO, MITOCHONDRIAL"/>
    <property type="match status" value="1"/>
</dbReference>
<comment type="catalytic activity">
    <reaction evidence="8">
        <text>L-tyrosyl-[protein] + UTP = O-(5'-uridylyl)-L-tyrosyl-[protein] + diphosphate</text>
        <dbReference type="Rhea" id="RHEA:83887"/>
        <dbReference type="Rhea" id="RHEA-COMP:10136"/>
        <dbReference type="Rhea" id="RHEA-COMP:20238"/>
        <dbReference type="ChEBI" id="CHEBI:33019"/>
        <dbReference type="ChEBI" id="CHEBI:46398"/>
        <dbReference type="ChEBI" id="CHEBI:46858"/>
        <dbReference type="ChEBI" id="CHEBI:90602"/>
    </reaction>
</comment>
<dbReference type="InterPro" id="IPR003846">
    <property type="entry name" value="SelO"/>
</dbReference>
<dbReference type="GO" id="GO:0070733">
    <property type="term" value="F:AMPylase activity"/>
    <property type="evidence" value="ECO:0007669"/>
    <property type="project" value="UniProtKB-EC"/>
</dbReference>